<keyword evidence="3" id="KW-1185">Reference proteome</keyword>
<dbReference type="PROSITE" id="PS50181">
    <property type="entry name" value="FBOX"/>
    <property type="match status" value="1"/>
</dbReference>
<protein>
    <recommendedName>
        <fullName evidence="1">F-box domain-containing protein</fullName>
    </recommendedName>
</protein>
<name>A0AAE0K7A7_9PEZI</name>
<reference evidence="2" key="2">
    <citation type="submission" date="2023-06" db="EMBL/GenBank/DDBJ databases">
        <authorList>
            <consortium name="Lawrence Berkeley National Laboratory"/>
            <person name="Haridas S."/>
            <person name="Hensen N."/>
            <person name="Bonometti L."/>
            <person name="Westerberg I."/>
            <person name="Brannstrom I.O."/>
            <person name="Guillou S."/>
            <person name="Cros-Aarteil S."/>
            <person name="Calhoun S."/>
            <person name="Kuo A."/>
            <person name="Mondo S."/>
            <person name="Pangilinan J."/>
            <person name="Riley R."/>
            <person name="Labutti K."/>
            <person name="Andreopoulos B."/>
            <person name="Lipzen A."/>
            <person name="Chen C."/>
            <person name="Yanf M."/>
            <person name="Daum C."/>
            <person name="Ng V."/>
            <person name="Clum A."/>
            <person name="Steindorff A."/>
            <person name="Ohm R."/>
            <person name="Martin F."/>
            <person name="Silar P."/>
            <person name="Natvig D."/>
            <person name="Lalanne C."/>
            <person name="Gautier V."/>
            <person name="Ament-Velasquez S.L."/>
            <person name="Kruys A."/>
            <person name="Hutchinson M.I."/>
            <person name="Powell A.J."/>
            <person name="Barry K."/>
            <person name="Miller A.N."/>
            <person name="Grigoriev I.V."/>
            <person name="Debuchy R."/>
            <person name="Gladieux P."/>
            <person name="Thoren M.H."/>
            <person name="Johannesson H."/>
        </authorList>
    </citation>
    <scope>NUCLEOTIDE SEQUENCE</scope>
    <source>
        <strain evidence="2">CBS 958.72</strain>
    </source>
</reference>
<dbReference type="Pfam" id="PF00646">
    <property type="entry name" value="F-box"/>
    <property type="match status" value="1"/>
</dbReference>
<reference evidence="2" key="1">
    <citation type="journal article" date="2023" name="Mol. Phylogenet. Evol.">
        <title>Genome-scale phylogeny and comparative genomics of the fungal order Sordariales.</title>
        <authorList>
            <person name="Hensen N."/>
            <person name="Bonometti L."/>
            <person name="Westerberg I."/>
            <person name="Brannstrom I.O."/>
            <person name="Guillou S."/>
            <person name="Cros-Aarteil S."/>
            <person name="Calhoun S."/>
            <person name="Haridas S."/>
            <person name="Kuo A."/>
            <person name="Mondo S."/>
            <person name="Pangilinan J."/>
            <person name="Riley R."/>
            <person name="LaButti K."/>
            <person name="Andreopoulos B."/>
            <person name="Lipzen A."/>
            <person name="Chen C."/>
            <person name="Yan M."/>
            <person name="Daum C."/>
            <person name="Ng V."/>
            <person name="Clum A."/>
            <person name="Steindorff A."/>
            <person name="Ohm R.A."/>
            <person name="Martin F."/>
            <person name="Silar P."/>
            <person name="Natvig D.O."/>
            <person name="Lalanne C."/>
            <person name="Gautier V."/>
            <person name="Ament-Velasquez S.L."/>
            <person name="Kruys A."/>
            <person name="Hutchinson M.I."/>
            <person name="Powell A.J."/>
            <person name="Barry K."/>
            <person name="Miller A.N."/>
            <person name="Grigoriev I.V."/>
            <person name="Debuchy R."/>
            <person name="Gladieux P."/>
            <person name="Hiltunen Thoren M."/>
            <person name="Johannesson H."/>
        </authorList>
    </citation>
    <scope>NUCLEOTIDE SEQUENCE</scope>
    <source>
        <strain evidence="2">CBS 958.72</strain>
    </source>
</reference>
<organism evidence="2 3">
    <name type="scientific">Lasiosphaeria ovina</name>
    <dbReference type="NCBI Taxonomy" id="92902"/>
    <lineage>
        <taxon>Eukaryota</taxon>
        <taxon>Fungi</taxon>
        <taxon>Dikarya</taxon>
        <taxon>Ascomycota</taxon>
        <taxon>Pezizomycotina</taxon>
        <taxon>Sordariomycetes</taxon>
        <taxon>Sordariomycetidae</taxon>
        <taxon>Sordariales</taxon>
        <taxon>Lasiosphaeriaceae</taxon>
        <taxon>Lasiosphaeria</taxon>
    </lineage>
</organism>
<dbReference type="Proteomes" id="UP001287356">
    <property type="component" value="Unassembled WGS sequence"/>
</dbReference>
<dbReference type="AlphaFoldDB" id="A0AAE0K7A7"/>
<sequence length="621" mass="71218">MDRLLADHLDALKANVQLRRDNLQNLIPSLTAHEIRELRRQLDAVDFRTDILARLPVELHLLVADYVDGADIYSFLTVSRRWRKIWLQDRMRRLLADRWLPGLRRYTEEKERLMGEEQDLPAIFYDAARRLHFRSLGKFQAIFVRPEFDEVGGDGGKGALESYFPLDPTCRPVKGDGEDPWEGILHEPPKLNLSAWPSVTYLYSSGRLAWQSPFAEPNNSLVFVDDLRTKLRRVYQLPDLALRGPNFRLQAFGDKLVVVSVSRTLYAWHLETQQLDMVTLPIALFKCETKGTRVYIYNEDVINIWAWTFKSGLRALDTTEMLKYVVANFKHAPGNLGESDYQIGVLFHPLVESTVFFAIPMVKAKAVAVFEYKNERYSCLFVSPVPQTTYSCPYAYRILKVHVHPAPINSYGLYMIAAIYVKSLDPLYYLPPDISLICFNTLDGSFSSQGYRVPSVEWKPVLNSTIEFTPAWWHGQMTAWVDLEQSHRNEDLSEEDAHLVTTRELGTSHFNSDSVTRVWKGKPQPGLQIRRAEMELDKMVEGILGVPCSPDLTINDVARVRAKVTSEYSADHVQYCLDISGLDSVLHNDVVREVILDDDFIVFLHAGGYIIWSFYTDTPVM</sequence>
<dbReference type="InterPro" id="IPR036047">
    <property type="entry name" value="F-box-like_dom_sf"/>
</dbReference>
<gene>
    <name evidence="2" type="ORF">B0T24DRAFT_668089</name>
</gene>
<dbReference type="CDD" id="cd09917">
    <property type="entry name" value="F-box_SF"/>
    <property type="match status" value="1"/>
</dbReference>
<evidence type="ECO:0000313" key="2">
    <source>
        <dbReference type="EMBL" id="KAK3371438.1"/>
    </source>
</evidence>
<dbReference type="InterPro" id="IPR001810">
    <property type="entry name" value="F-box_dom"/>
</dbReference>
<dbReference type="SUPFAM" id="SSF81383">
    <property type="entry name" value="F-box domain"/>
    <property type="match status" value="1"/>
</dbReference>
<evidence type="ECO:0000313" key="3">
    <source>
        <dbReference type="Proteomes" id="UP001287356"/>
    </source>
</evidence>
<dbReference type="EMBL" id="JAULSN010000005">
    <property type="protein sequence ID" value="KAK3371438.1"/>
    <property type="molecule type" value="Genomic_DNA"/>
</dbReference>
<feature type="domain" description="F-box" evidence="1">
    <location>
        <begin position="49"/>
        <end position="95"/>
    </location>
</feature>
<proteinExistence type="predicted"/>
<dbReference type="Gene3D" id="1.20.1280.50">
    <property type="match status" value="1"/>
</dbReference>
<comment type="caution">
    <text evidence="2">The sequence shown here is derived from an EMBL/GenBank/DDBJ whole genome shotgun (WGS) entry which is preliminary data.</text>
</comment>
<evidence type="ECO:0000259" key="1">
    <source>
        <dbReference type="PROSITE" id="PS50181"/>
    </source>
</evidence>
<accession>A0AAE0K7A7</accession>